<evidence type="ECO:0000256" key="4">
    <source>
        <dbReference type="PIRNR" id="PIRNR000446"/>
    </source>
</evidence>
<dbReference type="InterPro" id="IPR001227">
    <property type="entry name" value="Ac_transferase_dom_sf"/>
</dbReference>
<keyword evidence="2 4" id="KW-0012">Acyltransferase</keyword>
<evidence type="ECO:0000313" key="8">
    <source>
        <dbReference type="Proteomes" id="UP000610760"/>
    </source>
</evidence>
<evidence type="ECO:0000256" key="2">
    <source>
        <dbReference type="ARBA" id="ARBA00023315"/>
    </source>
</evidence>
<gene>
    <name evidence="7" type="primary">fabD</name>
    <name evidence="7" type="ORF">H8710_00155</name>
</gene>
<evidence type="ECO:0000256" key="1">
    <source>
        <dbReference type="ARBA" id="ARBA00022679"/>
    </source>
</evidence>
<feature type="domain" description="Malonyl-CoA:ACP transacylase (MAT)" evidence="6">
    <location>
        <begin position="7"/>
        <end position="308"/>
    </location>
</feature>
<dbReference type="SMART" id="SM00827">
    <property type="entry name" value="PKS_AT"/>
    <property type="match status" value="1"/>
</dbReference>
<comment type="caution">
    <text evidence="7">The sequence shown here is derived from an EMBL/GenBank/DDBJ whole genome shotgun (WGS) entry which is preliminary data.</text>
</comment>
<feature type="active site" evidence="5">
    <location>
        <position position="91"/>
    </location>
</feature>
<accession>A0A926DYZ8</accession>
<evidence type="ECO:0000259" key="6">
    <source>
        <dbReference type="SMART" id="SM00827"/>
    </source>
</evidence>
<dbReference type="FunFam" id="3.30.70.250:FF:000001">
    <property type="entry name" value="Malonyl CoA-acyl carrier protein transacylase"/>
    <property type="match status" value="1"/>
</dbReference>
<dbReference type="PANTHER" id="PTHR42681:SF1">
    <property type="entry name" value="MALONYL-COA-ACYL CARRIER PROTEIN TRANSACYLASE, MITOCHONDRIAL"/>
    <property type="match status" value="1"/>
</dbReference>
<keyword evidence="1 4" id="KW-0808">Transferase</keyword>
<evidence type="ECO:0000256" key="3">
    <source>
        <dbReference type="ARBA" id="ARBA00048462"/>
    </source>
</evidence>
<dbReference type="GO" id="GO:0004314">
    <property type="term" value="F:[acyl-carrier-protein] S-malonyltransferase activity"/>
    <property type="evidence" value="ECO:0007669"/>
    <property type="project" value="UniProtKB-EC"/>
</dbReference>
<dbReference type="PIRSF" id="PIRSF000446">
    <property type="entry name" value="Mct"/>
    <property type="match status" value="1"/>
</dbReference>
<dbReference type="SUPFAM" id="SSF52151">
    <property type="entry name" value="FabD/lysophospholipase-like"/>
    <property type="match status" value="1"/>
</dbReference>
<dbReference type="SUPFAM" id="SSF55048">
    <property type="entry name" value="Probable ACP-binding domain of malonyl-CoA ACP transacylase"/>
    <property type="match status" value="1"/>
</dbReference>
<dbReference type="Gene3D" id="3.30.70.250">
    <property type="entry name" value="Malonyl-CoA ACP transacylase, ACP-binding"/>
    <property type="match status" value="1"/>
</dbReference>
<dbReference type="InterPro" id="IPR016036">
    <property type="entry name" value="Malonyl_transacylase_ACP-bd"/>
</dbReference>
<dbReference type="GO" id="GO:0006633">
    <property type="term" value="P:fatty acid biosynthetic process"/>
    <property type="evidence" value="ECO:0007669"/>
    <property type="project" value="TreeGrafter"/>
</dbReference>
<dbReference type="Pfam" id="PF00698">
    <property type="entry name" value="Acyl_transf_1"/>
    <property type="match status" value="1"/>
</dbReference>
<reference evidence="7" key="1">
    <citation type="submission" date="2020-08" db="EMBL/GenBank/DDBJ databases">
        <title>Genome public.</title>
        <authorList>
            <person name="Liu C."/>
            <person name="Sun Q."/>
        </authorList>
    </citation>
    <scope>NUCLEOTIDE SEQUENCE</scope>
    <source>
        <strain evidence="7">NSJ-33</strain>
    </source>
</reference>
<feature type="active site" evidence="5">
    <location>
        <position position="197"/>
    </location>
</feature>
<proteinExistence type="inferred from homology"/>
<comment type="catalytic activity">
    <reaction evidence="3 4">
        <text>holo-[ACP] + malonyl-CoA = malonyl-[ACP] + CoA</text>
        <dbReference type="Rhea" id="RHEA:41792"/>
        <dbReference type="Rhea" id="RHEA-COMP:9623"/>
        <dbReference type="Rhea" id="RHEA-COMP:9685"/>
        <dbReference type="ChEBI" id="CHEBI:57287"/>
        <dbReference type="ChEBI" id="CHEBI:57384"/>
        <dbReference type="ChEBI" id="CHEBI:64479"/>
        <dbReference type="ChEBI" id="CHEBI:78449"/>
        <dbReference type="EC" id="2.3.1.39"/>
    </reaction>
</comment>
<dbReference type="InterPro" id="IPR024925">
    <property type="entry name" value="Malonyl_CoA-ACP_transAc"/>
</dbReference>
<organism evidence="7 8">
    <name type="scientific">Fumia xinanensis</name>
    <dbReference type="NCBI Taxonomy" id="2763659"/>
    <lineage>
        <taxon>Bacteria</taxon>
        <taxon>Bacillati</taxon>
        <taxon>Bacillota</taxon>
        <taxon>Clostridia</taxon>
        <taxon>Eubacteriales</taxon>
        <taxon>Oscillospiraceae</taxon>
        <taxon>Fumia</taxon>
    </lineage>
</organism>
<dbReference type="InterPro" id="IPR014043">
    <property type="entry name" value="Acyl_transferase_dom"/>
</dbReference>
<sequence>MEKTVFLFSGQGSQYPKMAEELINSSPKAGEVFACASDVLGFDLKEICLNGTAEDLAKTQVTQPAIMATSLAALACIRERGIDASAVAGHSLGEYAAMVAADMLSMEDGFKLIKARAAAMGKCAESGDGAMAAIMGLSAQEVAAVCEETSGYVLPVNYNSAAQTVIAGERAAVAKASETFMSMGKRAIPLAVSAAFHSKLMQPAADEFYNAAKSFAFSQPKLDFYANLTGTKLTDFSDMAEYLAKHIVSPVFFTSELAELQSAGYLNYVELGPGKVLTGLVKKTLKDVTALNVENAKTLEKTVETLTN</sequence>
<dbReference type="EMBL" id="JACRSV010000001">
    <property type="protein sequence ID" value="MBC8558469.1"/>
    <property type="molecule type" value="Genomic_DNA"/>
</dbReference>
<comment type="similarity">
    <text evidence="4">Belongs to the fabD family.</text>
</comment>
<keyword evidence="8" id="KW-1185">Reference proteome</keyword>
<name>A0A926DYZ8_9FIRM</name>
<dbReference type="RefSeq" id="WP_249293360.1">
    <property type="nucleotide sequence ID" value="NZ_JACRSV010000001.1"/>
</dbReference>
<dbReference type="Gene3D" id="3.40.366.10">
    <property type="entry name" value="Malonyl-Coenzyme A Acyl Carrier Protein, domain 2"/>
    <property type="match status" value="1"/>
</dbReference>
<dbReference type="InterPro" id="IPR016035">
    <property type="entry name" value="Acyl_Trfase/lysoPLipase"/>
</dbReference>
<dbReference type="InterPro" id="IPR050858">
    <property type="entry name" value="Mal-CoA-ACP_Trans/PKS_FabD"/>
</dbReference>
<protein>
    <recommendedName>
        <fullName evidence="4">Malonyl CoA-acyl carrier protein transacylase</fullName>
        <ecNumber evidence="4">2.3.1.39</ecNumber>
    </recommendedName>
</protein>
<dbReference type="InterPro" id="IPR004410">
    <property type="entry name" value="Malonyl_CoA-ACP_transAc_FabD"/>
</dbReference>
<dbReference type="PANTHER" id="PTHR42681">
    <property type="entry name" value="MALONYL-COA-ACYL CARRIER PROTEIN TRANSACYLASE, MITOCHONDRIAL"/>
    <property type="match status" value="1"/>
</dbReference>
<dbReference type="AlphaFoldDB" id="A0A926DYZ8"/>
<dbReference type="EC" id="2.3.1.39" evidence="4"/>
<dbReference type="NCBIfam" id="TIGR00128">
    <property type="entry name" value="fabD"/>
    <property type="match status" value="1"/>
</dbReference>
<evidence type="ECO:0000313" key="7">
    <source>
        <dbReference type="EMBL" id="MBC8558469.1"/>
    </source>
</evidence>
<dbReference type="Proteomes" id="UP000610760">
    <property type="component" value="Unassembled WGS sequence"/>
</dbReference>
<evidence type="ECO:0000256" key="5">
    <source>
        <dbReference type="PIRSR" id="PIRSR000446-1"/>
    </source>
</evidence>
<dbReference type="GO" id="GO:0005829">
    <property type="term" value="C:cytosol"/>
    <property type="evidence" value="ECO:0007669"/>
    <property type="project" value="TreeGrafter"/>
</dbReference>